<proteinExistence type="predicted"/>
<dbReference type="EMBL" id="JBHUCM010000024">
    <property type="protein sequence ID" value="MFD1541181.1"/>
    <property type="molecule type" value="Genomic_DNA"/>
</dbReference>
<accession>A0ABW4GG01</accession>
<gene>
    <name evidence="2" type="ORF">ACFSJ0_29300</name>
</gene>
<keyword evidence="3" id="KW-1185">Reference proteome</keyword>
<evidence type="ECO:0000256" key="1">
    <source>
        <dbReference type="SAM" id="MobiDB-lite"/>
    </source>
</evidence>
<protein>
    <submittedName>
        <fullName evidence="2">Uncharacterized protein</fullName>
    </submittedName>
</protein>
<organism evidence="2 3">
    <name type="scientific">Nonomuraea guangzhouensis</name>
    <dbReference type="NCBI Taxonomy" id="1291555"/>
    <lineage>
        <taxon>Bacteria</taxon>
        <taxon>Bacillati</taxon>
        <taxon>Actinomycetota</taxon>
        <taxon>Actinomycetes</taxon>
        <taxon>Streptosporangiales</taxon>
        <taxon>Streptosporangiaceae</taxon>
        <taxon>Nonomuraea</taxon>
    </lineage>
</organism>
<sequence length="75" mass="8304">MVPSPPRSRSTAPHHSRPTTHAARHLTTPAPPNANDADQQPPRGPFLPYFGSYVDKHLSALRRVLEESWRLGGIT</sequence>
<evidence type="ECO:0000313" key="3">
    <source>
        <dbReference type="Proteomes" id="UP001597097"/>
    </source>
</evidence>
<evidence type="ECO:0000313" key="2">
    <source>
        <dbReference type="EMBL" id="MFD1541181.1"/>
    </source>
</evidence>
<feature type="region of interest" description="Disordered" evidence="1">
    <location>
        <begin position="1"/>
        <end position="47"/>
    </location>
</feature>
<dbReference type="Proteomes" id="UP001597097">
    <property type="component" value="Unassembled WGS sequence"/>
</dbReference>
<comment type="caution">
    <text evidence="2">The sequence shown here is derived from an EMBL/GenBank/DDBJ whole genome shotgun (WGS) entry which is preliminary data.</text>
</comment>
<feature type="compositionally biased region" description="Basic residues" evidence="1">
    <location>
        <begin position="12"/>
        <end position="24"/>
    </location>
</feature>
<dbReference type="RefSeq" id="WP_219530491.1">
    <property type="nucleotide sequence ID" value="NZ_JAHKRM010000009.1"/>
</dbReference>
<name>A0ABW4GG01_9ACTN</name>
<reference evidence="3" key="1">
    <citation type="journal article" date="2019" name="Int. J. Syst. Evol. Microbiol.">
        <title>The Global Catalogue of Microorganisms (GCM) 10K type strain sequencing project: providing services to taxonomists for standard genome sequencing and annotation.</title>
        <authorList>
            <consortium name="The Broad Institute Genomics Platform"/>
            <consortium name="The Broad Institute Genome Sequencing Center for Infectious Disease"/>
            <person name="Wu L."/>
            <person name="Ma J."/>
        </authorList>
    </citation>
    <scope>NUCLEOTIDE SEQUENCE [LARGE SCALE GENOMIC DNA]</scope>
    <source>
        <strain evidence="3">CGMCC 1.15399</strain>
    </source>
</reference>